<gene>
    <name evidence="1" type="ORF">ENV14_04575</name>
</gene>
<evidence type="ECO:0000313" key="1">
    <source>
        <dbReference type="EMBL" id="HGI87650.1"/>
    </source>
</evidence>
<accession>A0A7C4FHG5</accession>
<dbReference type="AlphaFoldDB" id="A0A7C4FHG5"/>
<dbReference type="InterPro" id="IPR016675">
    <property type="entry name" value="UCP016666"/>
</dbReference>
<reference evidence="1" key="1">
    <citation type="journal article" date="2020" name="mSystems">
        <title>Genome- and Community-Level Interaction Insights into Carbon Utilization and Element Cycling Functions of Hydrothermarchaeota in Hydrothermal Sediment.</title>
        <authorList>
            <person name="Zhou Z."/>
            <person name="Liu Y."/>
            <person name="Xu W."/>
            <person name="Pan J."/>
            <person name="Luo Z.H."/>
            <person name="Li M."/>
        </authorList>
    </citation>
    <scope>NUCLEOTIDE SEQUENCE [LARGE SCALE GENOMIC DNA]</scope>
    <source>
        <strain evidence="1">SpSt-732</strain>
    </source>
</reference>
<proteinExistence type="predicted"/>
<comment type="caution">
    <text evidence="1">The sequence shown here is derived from an EMBL/GenBank/DDBJ whole genome shotgun (WGS) entry which is preliminary data.</text>
</comment>
<name>A0A7C4FHG5_9CREN</name>
<dbReference type="EMBL" id="DTFF01000041">
    <property type="protein sequence ID" value="HGI87650.1"/>
    <property type="molecule type" value="Genomic_DNA"/>
</dbReference>
<dbReference type="Pfam" id="PF09910">
    <property type="entry name" value="DUF2139"/>
    <property type="match status" value="1"/>
</dbReference>
<sequence>MKKHLLEYFYSPRYGPEWGSGGIFGLRYHRGVLYYTLAFEAIASFIHISEERVRRYRFEQVGPLPTSGGDTYNAVEAVDDTIYFGGWVHAPVIYRGRGAESTATISFVNKYSHVHAYSIAEDSITLLWKESLHNETDWVGEVSEIVYDEVSDRLILARGDGMINLGLYQIDRKGGSYKQLSPKPALKGAQLYDHACFDILESWVQGASGIQCLDLVEGRIRYTYFSSTARRSIDGSDVLWPLTGVAASAYGRFFLFVRGGVFVGNPIDESVEEVKFIRLLDFVKSGYNARRTMAKPVGGGVLVAFNAFTENIVRPTNEFEKMLFAATNTIVAPSLLVYITPPTARIVGAFGARVTGIEVVGSEILLACNTMANSGRYDAQPIDAGYRTIMSVPTSILNSQPPPVRISVTGLQVEDKVFGGIPLAGYREARLVIRSSKSNTLNVFEYDFSLPPQQAQRDVEKISMGKNVVDLHRYGNAIVSFRLGEPDPRAVIHIDLA</sequence>
<protein>
    <submittedName>
        <fullName evidence="1">DUF2139 domain-containing protein</fullName>
    </submittedName>
</protein>
<organism evidence="1">
    <name type="scientific">Ignisphaera aggregans</name>
    <dbReference type="NCBI Taxonomy" id="334771"/>
    <lineage>
        <taxon>Archaea</taxon>
        <taxon>Thermoproteota</taxon>
        <taxon>Thermoprotei</taxon>
        <taxon>Desulfurococcales</taxon>
        <taxon>Desulfurococcaceae</taxon>
        <taxon>Ignisphaera</taxon>
    </lineage>
</organism>